<reference evidence="12 13" key="1">
    <citation type="submission" date="2018-08" db="EMBL/GenBank/DDBJ databases">
        <title>A genome reference for cultivated species of the human gut microbiota.</title>
        <authorList>
            <person name="Zou Y."/>
            <person name="Xue W."/>
            <person name="Luo G."/>
        </authorList>
    </citation>
    <scope>NUCLEOTIDE SEQUENCE [LARGE SCALE GENOMIC DNA]</scope>
    <source>
        <strain evidence="12 13">AM07-24</strain>
    </source>
</reference>
<keyword evidence="8" id="KW-0411">Iron-sulfur</keyword>
<dbReference type="PROSITE" id="PS51918">
    <property type="entry name" value="RADICAL_SAM"/>
    <property type="match status" value="1"/>
</dbReference>
<dbReference type="InterPro" id="IPR001989">
    <property type="entry name" value="Radical_activat_CS"/>
</dbReference>
<feature type="domain" description="Radical SAM core" evidence="11">
    <location>
        <begin position="21"/>
        <end position="295"/>
    </location>
</feature>
<dbReference type="InterPro" id="IPR034457">
    <property type="entry name" value="Organic_radical-activating"/>
</dbReference>
<dbReference type="InterPro" id="IPR013785">
    <property type="entry name" value="Aldolase_TIM"/>
</dbReference>
<keyword evidence="5" id="KW-0479">Metal-binding</keyword>
<accession>A0A415E0Q2</accession>
<dbReference type="OrthoDB" id="9782387at2"/>
<evidence type="ECO:0000256" key="7">
    <source>
        <dbReference type="ARBA" id="ARBA00023004"/>
    </source>
</evidence>
<dbReference type="SUPFAM" id="SSF102114">
    <property type="entry name" value="Radical SAM enzymes"/>
    <property type="match status" value="1"/>
</dbReference>
<dbReference type="PROSITE" id="PS01087">
    <property type="entry name" value="RADICAL_ACTIVATING"/>
    <property type="match status" value="1"/>
</dbReference>
<dbReference type="PROSITE" id="PS00198">
    <property type="entry name" value="4FE4S_FER_1"/>
    <property type="match status" value="1"/>
</dbReference>
<dbReference type="SFLD" id="SFLDG01118">
    <property type="entry name" value="activating_enzymes__group_2"/>
    <property type="match status" value="1"/>
</dbReference>
<keyword evidence="3" id="KW-0004">4Fe-4S</keyword>
<evidence type="ECO:0000256" key="2">
    <source>
        <dbReference type="ARBA" id="ARBA00009777"/>
    </source>
</evidence>
<dbReference type="Pfam" id="PF00037">
    <property type="entry name" value="Fer4"/>
    <property type="match status" value="1"/>
</dbReference>
<dbReference type="NCBIfam" id="TIGR02494">
    <property type="entry name" value="PFLE_PFLC"/>
    <property type="match status" value="1"/>
</dbReference>
<evidence type="ECO:0000256" key="1">
    <source>
        <dbReference type="ARBA" id="ARBA00001966"/>
    </source>
</evidence>
<feature type="domain" description="4Fe-4S ferredoxin-type" evidence="10">
    <location>
        <begin position="82"/>
        <end position="107"/>
    </location>
</feature>
<dbReference type="InterPro" id="IPR040074">
    <property type="entry name" value="BssD/PflA/YjjW"/>
</dbReference>
<evidence type="ECO:0000256" key="8">
    <source>
        <dbReference type="ARBA" id="ARBA00023014"/>
    </source>
</evidence>
<dbReference type="SFLD" id="SFLDS00029">
    <property type="entry name" value="Radical_SAM"/>
    <property type="match status" value="1"/>
</dbReference>
<comment type="catalytic activity">
    <reaction evidence="9">
        <text>glycyl-[protein] + reduced [flavodoxin] + S-adenosyl-L-methionine = glycin-2-yl radical-[protein] + semiquinone [flavodoxin] + 5'-deoxyadenosine + L-methionine + H(+)</text>
        <dbReference type="Rhea" id="RHEA:61976"/>
        <dbReference type="Rhea" id="RHEA-COMP:10622"/>
        <dbReference type="Rhea" id="RHEA-COMP:14480"/>
        <dbReference type="Rhea" id="RHEA-COMP:15993"/>
        <dbReference type="Rhea" id="RHEA-COMP:15994"/>
        <dbReference type="ChEBI" id="CHEBI:15378"/>
        <dbReference type="ChEBI" id="CHEBI:17319"/>
        <dbReference type="ChEBI" id="CHEBI:29947"/>
        <dbReference type="ChEBI" id="CHEBI:32722"/>
        <dbReference type="ChEBI" id="CHEBI:57618"/>
        <dbReference type="ChEBI" id="CHEBI:57844"/>
        <dbReference type="ChEBI" id="CHEBI:59789"/>
        <dbReference type="ChEBI" id="CHEBI:140311"/>
    </reaction>
</comment>
<evidence type="ECO:0000313" key="12">
    <source>
        <dbReference type="EMBL" id="RHJ87209.1"/>
    </source>
</evidence>
<feature type="domain" description="4Fe-4S ferredoxin-type" evidence="10">
    <location>
        <begin position="52"/>
        <end position="81"/>
    </location>
</feature>
<dbReference type="InterPro" id="IPR017896">
    <property type="entry name" value="4Fe4S_Fe-S-bd"/>
</dbReference>
<sequence length="316" mass="35403">MERKKKGGVKVIFNIQKCSIHDGEGLRTLVFFKGCPLKCKWCANPESQNYDEEIMESPVRCVGCGACRDACPKGAILEDGSIDRTLCDNCMKCIDVCYAEAKKITGRAYTTEELYKEIEKDRPFYSRFGGGVTFSGGEPLTHGQQLRDIAEMCHEKGIHVVVESCGYGDFEKFKMALPYIDAMFMDIKHIDTAVHKELTGAGNALILNNIKKISEYGIPLTIRTPIVPGLTDREENITGIAKFVAELPTAKEYELLAYHSFGESKYKALGRKYSLEGTETPSDKKMRELVKAGNRILSEYGKQCCWTKNNNKEVVK</sequence>
<dbReference type="SUPFAM" id="SSF54862">
    <property type="entry name" value="4Fe-4S ferredoxins"/>
    <property type="match status" value="1"/>
</dbReference>
<evidence type="ECO:0000256" key="9">
    <source>
        <dbReference type="ARBA" id="ARBA00047365"/>
    </source>
</evidence>
<dbReference type="InterPro" id="IPR017900">
    <property type="entry name" value="4Fe4S_Fe_S_CS"/>
</dbReference>
<keyword evidence="13" id="KW-1185">Reference proteome</keyword>
<name>A0A415E0Q2_9FIRM</name>
<dbReference type="GO" id="GO:0051539">
    <property type="term" value="F:4 iron, 4 sulfur cluster binding"/>
    <property type="evidence" value="ECO:0007669"/>
    <property type="project" value="UniProtKB-KW"/>
</dbReference>
<comment type="caution">
    <text evidence="12">The sequence shown here is derived from an EMBL/GenBank/DDBJ whole genome shotgun (WGS) entry which is preliminary data.</text>
</comment>
<evidence type="ECO:0000256" key="6">
    <source>
        <dbReference type="ARBA" id="ARBA00023002"/>
    </source>
</evidence>
<evidence type="ECO:0000256" key="3">
    <source>
        <dbReference type="ARBA" id="ARBA00022485"/>
    </source>
</evidence>
<gene>
    <name evidence="12" type="ORF">DW099_10940</name>
</gene>
<dbReference type="PANTHER" id="PTHR30352:SF4">
    <property type="entry name" value="PYRUVATE FORMATE-LYASE 2-ACTIVATING ENZYME"/>
    <property type="match status" value="1"/>
</dbReference>
<dbReference type="InterPro" id="IPR012839">
    <property type="entry name" value="Organic_radical_activase"/>
</dbReference>
<dbReference type="PROSITE" id="PS51379">
    <property type="entry name" value="4FE4S_FER_2"/>
    <property type="match status" value="2"/>
</dbReference>
<dbReference type="EMBL" id="QRMS01000003">
    <property type="protein sequence ID" value="RHJ87209.1"/>
    <property type="molecule type" value="Genomic_DNA"/>
</dbReference>
<dbReference type="InterPro" id="IPR058240">
    <property type="entry name" value="rSAM_sf"/>
</dbReference>
<dbReference type="Proteomes" id="UP000284841">
    <property type="component" value="Unassembled WGS sequence"/>
</dbReference>
<dbReference type="Gene3D" id="3.20.20.70">
    <property type="entry name" value="Aldolase class I"/>
    <property type="match status" value="1"/>
</dbReference>
<dbReference type="GO" id="GO:0046872">
    <property type="term" value="F:metal ion binding"/>
    <property type="evidence" value="ECO:0007669"/>
    <property type="project" value="UniProtKB-KW"/>
</dbReference>
<comment type="cofactor">
    <cofactor evidence="1">
        <name>[4Fe-4S] cluster</name>
        <dbReference type="ChEBI" id="CHEBI:49883"/>
    </cofactor>
</comment>
<protein>
    <submittedName>
        <fullName evidence="12">Glycyl-radical enzyme activating protein</fullName>
    </submittedName>
</protein>
<dbReference type="PANTHER" id="PTHR30352">
    <property type="entry name" value="PYRUVATE FORMATE-LYASE-ACTIVATING ENZYME"/>
    <property type="match status" value="1"/>
</dbReference>
<dbReference type="GO" id="GO:0016491">
    <property type="term" value="F:oxidoreductase activity"/>
    <property type="evidence" value="ECO:0007669"/>
    <property type="project" value="UniProtKB-KW"/>
</dbReference>
<evidence type="ECO:0000259" key="10">
    <source>
        <dbReference type="PROSITE" id="PS51379"/>
    </source>
</evidence>
<organism evidence="12 13">
    <name type="scientific">Emergencia timonensis</name>
    <dbReference type="NCBI Taxonomy" id="1776384"/>
    <lineage>
        <taxon>Bacteria</taxon>
        <taxon>Bacillati</taxon>
        <taxon>Bacillota</taxon>
        <taxon>Clostridia</taxon>
        <taxon>Peptostreptococcales</taxon>
        <taxon>Anaerovoracaceae</taxon>
        <taxon>Emergencia</taxon>
    </lineage>
</organism>
<dbReference type="Pfam" id="PF04055">
    <property type="entry name" value="Radical_SAM"/>
    <property type="match status" value="1"/>
</dbReference>
<keyword evidence="4" id="KW-0949">S-adenosyl-L-methionine</keyword>
<dbReference type="AlphaFoldDB" id="A0A415E0Q2"/>
<evidence type="ECO:0000256" key="5">
    <source>
        <dbReference type="ARBA" id="ARBA00022723"/>
    </source>
</evidence>
<dbReference type="SFLD" id="SFLDG01066">
    <property type="entry name" value="organic_radical-activating_enz"/>
    <property type="match status" value="1"/>
</dbReference>
<keyword evidence="7" id="KW-0408">Iron</keyword>
<dbReference type="STRING" id="1776384.GCA_900086585_00676"/>
<evidence type="ECO:0000259" key="11">
    <source>
        <dbReference type="PROSITE" id="PS51918"/>
    </source>
</evidence>
<evidence type="ECO:0000313" key="13">
    <source>
        <dbReference type="Proteomes" id="UP000284841"/>
    </source>
</evidence>
<dbReference type="Gene3D" id="3.30.70.20">
    <property type="match status" value="1"/>
</dbReference>
<comment type="similarity">
    <text evidence="2">Belongs to the organic radical-activating enzymes family.</text>
</comment>
<proteinExistence type="inferred from homology"/>
<dbReference type="PIRSF" id="PIRSF000371">
    <property type="entry name" value="PFL_act_enz"/>
    <property type="match status" value="1"/>
</dbReference>
<dbReference type="InterPro" id="IPR007197">
    <property type="entry name" value="rSAM"/>
</dbReference>
<keyword evidence="6" id="KW-0560">Oxidoreductase</keyword>
<evidence type="ECO:0000256" key="4">
    <source>
        <dbReference type="ARBA" id="ARBA00022691"/>
    </source>
</evidence>
<dbReference type="CDD" id="cd01335">
    <property type="entry name" value="Radical_SAM"/>
    <property type="match status" value="1"/>
</dbReference>